<dbReference type="Gene3D" id="3.30.460.10">
    <property type="entry name" value="Beta Polymerase, domain 2"/>
    <property type="match status" value="1"/>
</dbReference>
<dbReference type="InterPro" id="IPR004394">
    <property type="entry name" value="Iojap/RsfS/C7orf30"/>
</dbReference>
<evidence type="ECO:0000256" key="2">
    <source>
        <dbReference type="SAM" id="MobiDB-lite"/>
    </source>
</evidence>
<evidence type="ECO:0000313" key="4">
    <source>
        <dbReference type="Proteomes" id="UP000037035"/>
    </source>
</evidence>
<sequence>MNSAQQIITRWRWITRAHGRYRVAQPSHYIPPRSWTKVRGFQPARPTRKLNDELTSEASRVAQEGTAGRGSEQTVTAIDSTPTPFNAVHWEAQPTRAPSGDNSEQPWFVDEEQEAWSARSLEDDEGVGSDDDLRQTGDPLPARPANLPHDLEPLYSHLTSSPFFHPSSVAFIDAKLSPLGDAAWTDWVVLVSLRIGRERALRGAAESVQSILEGKMEVRVEGLNSSSPSTTWAMVDGGKVVIHILTDESRKLYDLESVWQTRSPSSAAVSQYSTHYPEESLS</sequence>
<keyword evidence="4" id="KW-1185">Reference proteome</keyword>
<feature type="region of interest" description="Disordered" evidence="2">
    <location>
        <begin position="48"/>
        <end position="74"/>
    </location>
</feature>
<reference evidence="3 4" key="1">
    <citation type="submission" date="2015-08" db="EMBL/GenBank/DDBJ databases">
        <title>Next Generation Sequencing and Analysis of the Genome of Puccinia sorghi L Schw, the Causal Agent of Maize Common Rust.</title>
        <authorList>
            <person name="Rochi L."/>
            <person name="Burguener G."/>
            <person name="Darino M."/>
            <person name="Turjanski A."/>
            <person name="Kreff E."/>
            <person name="Dieguez M.J."/>
            <person name="Sacco F."/>
        </authorList>
    </citation>
    <scope>NUCLEOTIDE SEQUENCE [LARGE SCALE GENOMIC DNA]</scope>
    <source>
        <strain evidence="3 4">RO10H11247</strain>
    </source>
</reference>
<dbReference type="InterPro" id="IPR043519">
    <property type="entry name" value="NT_sf"/>
</dbReference>
<dbReference type="PANTHER" id="PTHR21043:SF0">
    <property type="entry name" value="MITOCHONDRIAL ASSEMBLY OF RIBOSOMAL LARGE SUBUNIT PROTEIN 1"/>
    <property type="match status" value="1"/>
</dbReference>
<dbReference type="EMBL" id="LAVV01008635">
    <property type="protein sequence ID" value="KNZ52318.1"/>
    <property type="molecule type" value="Genomic_DNA"/>
</dbReference>
<protein>
    <recommendedName>
        <fullName evidence="5">Ribosomal silencing factor RsfS</fullName>
    </recommendedName>
</protein>
<accession>A0A0L6UUW8</accession>
<organism evidence="3 4">
    <name type="scientific">Puccinia sorghi</name>
    <dbReference type="NCBI Taxonomy" id="27349"/>
    <lineage>
        <taxon>Eukaryota</taxon>
        <taxon>Fungi</taxon>
        <taxon>Dikarya</taxon>
        <taxon>Basidiomycota</taxon>
        <taxon>Pucciniomycotina</taxon>
        <taxon>Pucciniomycetes</taxon>
        <taxon>Pucciniales</taxon>
        <taxon>Pucciniaceae</taxon>
        <taxon>Puccinia</taxon>
    </lineage>
</organism>
<proteinExistence type="inferred from homology"/>
<dbReference type="AlphaFoldDB" id="A0A0L6UUW8"/>
<evidence type="ECO:0008006" key="5">
    <source>
        <dbReference type="Google" id="ProtNLM"/>
    </source>
</evidence>
<evidence type="ECO:0000256" key="1">
    <source>
        <dbReference type="ARBA" id="ARBA00010574"/>
    </source>
</evidence>
<dbReference type="GO" id="GO:0043023">
    <property type="term" value="F:ribosomal large subunit binding"/>
    <property type="evidence" value="ECO:0007669"/>
    <property type="project" value="TreeGrafter"/>
</dbReference>
<comment type="caution">
    <text evidence="3">The sequence shown here is derived from an EMBL/GenBank/DDBJ whole genome shotgun (WGS) entry which is preliminary data.</text>
</comment>
<gene>
    <name evidence="3" type="ORF">VP01_361g11</name>
</gene>
<feature type="region of interest" description="Disordered" evidence="2">
    <location>
        <begin position="112"/>
        <end position="148"/>
    </location>
</feature>
<dbReference type="VEuPathDB" id="FungiDB:VP01_361g11"/>
<dbReference type="GO" id="GO:0090071">
    <property type="term" value="P:negative regulation of ribosome biogenesis"/>
    <property type="evidence" value="ECO:0007669"/>
    <property type="project" value="TreeGrafter"/>
</dbReference>
<dbReference type="GO" id="GO:0005739">
    <property type="term" value="C:mitochondrion"/>
    <property type="evidence" value="ECO:0007669"/>
    <property type="project" value="TreeGrafter"/>
</dbReference>
<dbReference type="Pfam" id="PF02410">
    <property type="entry name" value="RsfS"/>
    <property type="match status" value="1"/>
</dbReference>
<name>A0A0L6UUW8_9BASI</name>
<dbReference type="GO" id="GO:0017148">
    <property type="term" value="P:negative regulation of translation"/>
    <property type="evidence" value="ECO:0007669"/>
    <property type="project" value="TreeGrafter"/>
</dbReference>
<comment type="similarity">
    <text evidence="1">Belongs to the Iojap/RsfS family.</text>
</comment>
<evidence type="ECO:0000313" key="3">
    <source>
        <dbReference type="EMBL" id="KNZ52318.1"/>
    </source>
</evidence>
<dbReference type="OrthoDB" id="21330at2759"/>
<dbReference type="PANTHER" id="PTHR21043">
    <property type="entry name" value="IOJAP SUPERFAMILY ORTHOLOG"/>
    <property type="match status" value="1"/>
</dbReference>
<dbReference type="Proteomes" id="UP000037035">
    <property type="component" value="Unassembled WGS sequence"/>
</dbReference>
<dbReference type="SUPFAM" id="SSF81301">
    <property type="entry name" value="Nucleotidyltransferase"/>
    <property type="match status" value="1"/>
</dbReference>